<keyword evidence="3 10" id="KW-0479">Metal-binding</keyword>
<keyword evidence="1 10" id="KW-0963">Cytoplasm</keyword>
<dbReference type="GO" id="GO:0019843">
    <property type="term" value="F:rRNA binding"/>
    <property type="evidence" value="ECO:0007669"/>
    <property type="project" value="UniProtKB-KW"/>
</dbReference>
<feature type="binding site" evidence="10">
    <location>
        <begin position="192"/>
        <end position="200"/>
    </location>
    <ligand>
        <name>GTP</name>
        <dbReference type="ChEBI" id="CHEBI:37565"/>
    </ligand>
</feature>
<evidence type="ECO:0000256" key="3">
    <source>
        <dbReference type="ARBA" id="ARBA00022723"/>
    </source>
</evidence>
<dbReference type="Gene3D" id="3.40.50.300">
    <property type="entry name" value="P-loop containing nucleotide triphosphate hydrolases"/>
    <property type="match status" value="1"/>
</dbReference>
<dbReference type="EMBL" id="CP025781">
    <property type="protein sequence ID" value="QBC45620.1"/>
    <property type="molecule type" value="Genomic_DNA"/>
</dbReference>
<dbReference type="Pfam" id="PF03193">
    <property type="entry name" value="RsgA_GTPase"/>
    <property type="match status" value="1"/>
</dbReference>
<feature type="binding site" evidence="10">
    <location>
        <position position="286"/>
    </location>
    <ligand>
        <name>Zn(2+)</name>
        <dbReference type="ChEBI" id="CHEBI:29105"/>
    </ligand>
</feature>
<comment type="subunit">
    <text evidence="10">Monomer. Associates with 30S ribosomal subunit, binds 16S rRNA.</text>
</comment>
<dbReference type="GO" id="GO:0046872">
    <property type="term" value="F:metal ion binding"/>
    <property type="evidence" value="ECO:0007669"/>
    <property type="project" value="UniProtKB-KW"/>
</dbReference>
<dbReference type="PROSITE" id="PS51721">
    <property type="entry name" value="G_CP"/>
    <property type="match status" value="1"/>
</dbReference>
<dbReference type="PROSITE" id="PS50936">
    <property type="entry name" value="ENGC_GTPASE"/>
    <property type="match status" value="1"/>
</dbReference>
<evidence type="ECO:0000256" key="7">
    <source>
        <dbReference type="ARBA" id="ARBA00022833"/>
    </source>
</evidence>
<dbReference type="NCBIfam" id="TIGR00157">
    <property type="entry name" value="ribosome small subunit-dependent GTPase A"/>
    <property type="match status" value="1"/>
</dbReference>
<evidence type="ECO:0000256" key="5">
    <source>
        <dbReference type="ARBA" id="ARBA00022741"/>
    </source>
</evidence>
<keyword evidence="2 10" id="KW-0690">Ribosome biogenesis</keyword>
<keyword evidence="8 10" id="KW-0694">RNA-binding</keyword>
<feature type="domain" description="CP-type G" evidence="12">
    <location>
        <begin position="90"/>
        <end position="250"/>
    </location>
</feature>
<feature type="binding site" evidence="10">
    <location>
        <position position="273"/>
    </location>
    <ligand>
        <name>Zn(2+)</name>
        <dbReference type="ChEBI" id="CHEBI:29105"/>
    </ligand>
</feature>
<sequence length="338" mass="37359">MGFDSHVLQTLSSLDPQPQQQLGRVINIQRDHLQLHNGLHEISAQLLPALQQQLQASGDTLAVGDWVLFQSATARITQILPAKNRLCRRNSDGHRQALVANIDVALLVMGLDHDFNLRRLDRYLTLCLTNEVTPLLVLTKADCTAQATEKMAQARRHLPPHLGLLSIDGRANAARETLNPWLTAGQTVVLLGSSGAGKSTLTNTLLNTAVQETGAVRLDDSRGRHTTTSRSLHLCPNGVCIIDTPGLRTLQLDSDEAGIYAAFTDITTLALDCRFRDCQHRDEPNCAVRAHINPDRLKSFHKLLRELSRETMTVLQKHAQLAQWKTVSKGSRARRKAS</sequence>
<keyword evidence="9 10" id="KW-0342">GTP-binding</keyword>
<dbReference type="InterPro" id="IPR010914">
    <property type="entry name" value="RsgA_GTPase_dom"/>
</dbReference>
<evidence type="ECO:0000256" key="6">
    <source>
        <dbReference type="ARBA" id="ARBA00022801"/>
    </source>
</evidence>
<dbReference type="InterPro" id="IPR027417">
    <property type="entry name" value="P-loop_NTPase"/>
</dbReference>
<evidence type="ECO:0000313" key="14">
    <source>
        <dbReference type="Proteomes" id="UP000515917"/>
    </source>
</evidence>
<dbReference type="GO" id="GO:0005737">
    <property type="term" value="C:cytoplasm"/>
    <property type="evidence" value="ECO:0007669"/>
    <property type="project" value="UniProtKB-SubCell"/>
</dbReference>
<evidence type="ECO:0000256" key="10">
    <source>
        <dbReference type="HAMAP-Rule" id="MF_01820"/>
    </source>
</evidence>
<feature type="binding site" evidence="10">
    <location>
        <begin position="139"/>
        <end position="142"/>
    </location>
    <ligand>
        <name>GTP</name>
        <dbReference type="ChEBI" id="CHEBI:37565"/>
    </ligand>
</feature>
<feature type="binding site" evidence="10">
    <location>
        <position position="280"/>
    </location>
    <ligand>
        <name>Zn(2+)</name>
        <dbReference type="ChEBI" id="CHEBI:29105"/>
    </ligand>
</feature>
<dbReference type="PANTHER" id="PTHR32120:SF10">
    <property type="entry name" value="SMALL RIBOSOMAL SUBUNIT BIOGENESIS GTPASE RSGA"/>
    <property type="match status" value="1"/>
</dbReference>
<evidence type="ECO:0000259" key="12">
    <source>
        <dbReference type="PROSITE" id="PS51721"/>
    </source>
</evidence>
<keyword evidence="6 10" id="KW-0378">Hydrolase</keyword>
<comment type="similarity">
    <text evidence="10">Belongs to the TRAFAC class YlqF/YawG GTPase family. RsgA subfamily.</text>
</comment>
<dbReference type="CDD" id="cd01854">
    <property type="entry name" value="YjeQ_EngC"/>
    <property type="match status" value="1"/>
</dbReference>
<dbReference type="PANTHER" id="PTHR32120">
    <property type="entry name" value="SMALL RIBOSOMAL SUBUNIT BIOGENESIS GTPASE RSGA"/>
    <property type="match status" value="1"/>
</dbReference>
<comment type="function">
    <text evidence="10">One of several proteins that assist in the late maturation steps of the functional core of the 30S ribosomal subunit. Helps release RbfA from mature subunits. May play a role in the assembly of ribosomal proteins into the subunit. Circularly permuted GTPase that catalyzes slow GTP hydrolysis, GTPase activity is stimulated by the 30S ribosomal subunit.</text>
</comment>
<dbReference type="InterPro" id="IPR030378">
    <property type="entry name" value="G_CP_dom"/>
</dbReference>
<dbReference type="GO" id="GO:0005525">
    <property type="term" value="F:GTP binding"/>
    <property type="evidence" value="ECO:0007669"/>
    <property type="project" value="UniProtKB-UniRule"/>
</dbReference>
<dbReference type="KEGG" id="ifl:C1H71_02770"/>
<dbReference type="Gene3D" id="1.10.40.50">
    <property type="entry name" value="Probable gtpase engc, domain 3"/>
    <property type="match status" value="1"/>
</dbReference>
<dbReference type="SUPFAM" id="SSF52540">
    <property type="entry name" value="P-loop containing nucleoside triphosphate hydrolases"/>
    <property type="match status" value="1"/>
</dbReference>
<evidence type="ECO:0000256" key="9">
    <source>
        <dbReference type="ARBA" id="ARBA00023134"/>
    </source>
</evidence>
<proteinExistence type="inferred from homology"/>
<comment type="subcellular location">
    <subcellularLocation>
        <location evidence="10">Cytoplasm</location>
    </subcellularLocation>
</comment>
<feature type="domain" description="EngC GTPase" evidence="11">
    <location>
        <begin position="100"/>
        <end position="248"/>
    </location>
</feature>
<evidence type="ECO:0000256" key="2">
    <source>
        <dbReference type="ARBA" id="ARBA00022517"/>
    </source>
</evidence>
<evidence type="ECO:0000256" key="4">
    <source>
        <dbReference type="ARBA" id="ARBA00022730"/>
    </source>
</evidence>
<dbReference type="HAMAP" id="MF_01820">
    <property type="entry name" value="GTPase_RsgA"/>
    <property type="match status" value="1"/>
</dbReference>
<accession>A0A7G3GDE9</accession>
<evidence type="ECO:0000259" key="11">
    <source>
        <dbReference type="PROSITE" id="PS50936"/>
    </source>
</evidence>
<dbReference type="GO" id="GO:0003924">
    <property type="term" value="F:GTPase activity"/>
    <property type="evidence" value="ECO:0007669"/>
    <property type="project" value="UniProtKB-UniRule"/>
</dbReference>
<dbReference type="Proteomes" id="UP000515917">
    <property type="component" value="Chromosome"/>
</dbReference>
<reference evidence="13 14" key="1">
    <citation type="submission" date="2018-01" db="EMBL/GenBank/DDBJ databases">
        <title>Genome sequence of Iodobacter sp. strain PCH194 isolated from Indian Trans-Himalaya.</title>
        <authorList>
            <person name="Kumar V."/>
            <person name="Thakur V."/>
            <person name="Kumar S."/>
            <person name="Singh D."/>
        </authorList>
    </citation>
    <scope>NUCLEOTIDE SEQUENCE [LARGE SCALE GENOMIC DNA]</scope>
    <source>
        <strain evidence="13 14">PCH194</strain>
    </source>
</reference>
<feature type="binding site" evidence="10">
    <location>
        <position position="278"/>
    </location>
    <ligand>
        <name>Zn(2+)</name>
        <dbReference type="ChEBI" id="CHEBI:29105"/>
    </ligand>
</feature>
<evidence type="ECO:0000256" key="8">
    <source>
        <dbReference type="ARBA" id="ARBA00022884"/>
    </source>
</evidence>
<dbReference type="AlphaFoldDB" id="A0A7G3GDE9"/>
<evidence type="ECO:0000313" key="13">
    <source>
        <dbReference type="EMBL" id="QBC45620.1"/>
    </source>
</evidence>
<gene>
    <name evidence="10 13" type="primary">rsgA</name>
    <name evidence="13" type="ORF">C1H71_02770</name>
</gene>
<evidence type="ECO:0000256" key="1">
    <source>
        <dbReference type="ARBA" id="ARBA00022490"/>
    </source>
</evidence>
<organism evidence="13 14">
    <name type="scientific">Iodobacter fluviatilis</name>
    <dbReference type="NCBI Taxonomy" id="537"/>
    <lineage>
        <taxon>Bacteria</taxon>
        <taxon>Pseudomonadati</taxon>
        <taxon>Pseudomonadota</taxon>
        <taxon>Betaproteobacteria</taxon>
        <taxon>Neisseriales</taxon>
        <taxon>Chitinibacteraceae</taxon>
        <taxon>Iodobacter</taxon>
    </lineage>
</organism>
<dbReference type="GO" id="GO:0042274">
    <property type="term" value="P:ribosomal small subunit biogenesis"/>
    <property type="evidence" value="ECO:0007669"/>
    <property type="project" value="UniProtKB-UniRule"/>
</dbReference>
<protein>
    <recommendedName>
        <fullName evidence="10">Small ribosomal subunit biogenesis GTPase RsgA</fullName>
        <ecNumber evidence="10">3.6.1.-</ecNumber>
    </recommendedName>
</protein>
<keyword evidence="5 10" id="KW-0547">Nucleotide-binding</keyword>
<comment type="cofactor">
    <cofactor evidence="10">
        <name>Zn(2+)</name>
        <dbReference type="ChEBI" id="CHEBI:29105"/>
    </cofactor>
    <text evidence="10">Binds 1 zinc ion per subunit.</text>
</comment>
<name>A0A7G3GDE9_9NEIS</name>
<keyword evidence="7 10" id="KW-0862">Zinc</keyword>
<keyword evidence="14" id="KW-1185">Reference proteome</keyword>
<keyword evidence="4 10" id="KW-0699">rRNA-binding</keyword>
<dbReference type="EC" id="3.6.1.-" evidence="10"/>
<dbReference type="InterPro" id="IPR004881">
    <property type="entry name" value="Ribosome_biogen_GTPase_RsgA"/>
</dbReference>